<keyword evidence="1" id="KW-0175">Coiled coil</keyword>
<name>A0A7K3M127_9ACTN</name>
<keyword evidence="6" id="KW-1185">Reference proteome</keyword>
<dbReference type="AlphaFoldDB" id="A0A7K3M127"/>
<evidence type="ECO:0000313" key="5">
    <source>
        <dbReference type="EMBL" id="NDL57001.1"/>
    </source>
</evidence>
<organism evidence="5 6">
    <name type="scientific">Phytoactinopolyspora mesophila</name>
    <dbReference type="NCBI Taxonomy" id="2650750"/>
    <lineage>
        <taxon>Bacteria</taxon>
        <taxon>Bacillati</taxon>
        <taxon>Actinomycetota</taxon>
        <taxon>Actinomycetes</taxon>
        <taxon>Jiangellales</taxon>
        <taxon>Jiangellaceae</taxon>
        <taxon>Phytoactinopolyspora</taxon>
    </lineage>
</organism>
<feature type="region of interest" description="Disordered" evidence="2">
    <location>
        <begin position="388"/>
        <end position="419"/>
    </location>
</feature>
<feature type="transmembrane region" description="Helical" evidence="3">
    <location>
        <begin position="25"/>
        <end position="45"/>
    </location>
</feature>
<feature type="domain" description="Type VII secretion system protein EccE" evidence="4">
    <location>
        <begin position="230"/>
        <end position="342"/>
    </location>
</feature>
<evidence type="ECO:0000259" key="4">
    <source>
        <dbReference type="Pfam" id="PF11203"/>
    </source>
</evidence>
<evidence type="ECO:0000313" key="6">
    <source>
        <dbReference type="Proteomes" id="UP000460435"/>
    </source>
</evidence>
<reference evidence="5 6" key="1">
    <citation type="submission" date="2019-11" db="EMBL/GenBank/DDBJ databases">
        <authorList>
            <person name="Li X.-J."/>
            <person name="Feng X.-M."/>
        </authorList>
    </citation>
    <scope>NUCLEOTIDE SEQUENCE [LARGE SCALE GENOMIC DNA]</scope>
    <source>
        <strain evidence="5 6">XMNu-373</strain>
    </source>
</reference>
<dbReference type="InterPro" id="IPR050051">
    <property type="entry name" value="EccE_dom"/>
</dbReference>
<keyword evidence="3" id="KW-1133">Transmembrane helix</keyword>
<sequence>MEDNARSRQPSAVTARLGRRSERGVMWGLSAAQMAAVGVAAAILGPAAMSAGAMGIVMTAPGWVTALVLAFVAPQGRTLVSWAPIVAHALLRRIRGQALWLVRPGQSRHVGSLSLPGEAASLRLHKHEPSGAAFIYDPHRRMLTGVVRVRHDVFLLLSVDDQNRRVAGWGQALSGACRTGRMSRLQVLVRSLPEGGNAVRTYWERAGRQDSGLAAASYGELVRNAEPTSSRHETLLSVTVSLKDSARAVRSAGGGVAGAADVLARELTSLTANLRSAEINVDAWLDETDLARLINTAFRPHHTPAWERTGLGRDIDVAGPVAVSAEWDHVRIDDGWHAVLWIKEWTREEVDATFLVPLLLATSVHRSVSVVYRPRTVREATRQLKIEQAEQESEQRRRDKHDIRTTAAQKREQEDVDKRERELVAGHADLAFTGLVTVSAGSKQELELALEETETACHHCGLDTVVLYGQQDTAFYAALPFGRVLL</sequence>
<protein>
    <submittedName>
        <fullName evidence="5">PrgI family protein</fullName>
    </submittedName>
</protein>
<keyword evidence="3" id="KW-0472">Membrane</keyword>
<dbReference type="Pfam" id="PF11203">
    <property type="entry name" value="EccE"/>
    <property type="match status" value="1"/>
</dbReference>
<dbReference type="Proteomes" id="UP000460435">
    <property type="component" value="Unassembled WGS sequence"/>
</dbReference>
<accession>A0A7K3M127</accession>
<dbReference type="InterPro" id="IPR049978">
    <property type="entry name" value="SCO6880-like"/>
</dbReference>
<evidence type="ECO:0000256" key="2">
    <source>
        <dbReference type="SAM" id="MobiDB-lite"/>
    </source>
</evidence>
<proteinExistence type="predicted"/>
<feature type="coiled-coil region" evidence="1">
    <location>
        <begin position="260"/>
        <end position="287"/>
    </location>
</feature>
<gene>
    <name evidence="5" type="ORF">F7O44_07950</name>
</gene>
<comment type="caution">
    <text evidence="5">The sequence shown here is derived from an EMBL/GenBank/DDBJ whole genome shotgun (WGS) entry which is preliminary data.</text>
</comment>
<keyword evidence="3" id="KW-0812">Transmembrane</keyword>
<feature type="transmembrane region" description="Helical" evidence="3">
    <location>
        <begin position="51"/>
        <end position="72"/>
    </location>
</feature>
<dbReference type="EMBL" id="WLZY01000002">
    <property type="protein sequence ID" value="NDL57001.1"/>
    <property type="molecule type" value="Genomic_DNA"/>
</dbReference>
<dbReference type="NCBIfam" id="NF042935">
    <property type="entry name" value="SCO6880_fam"/>
    <property type="match status" value="1"/>
</dbReference>
<evidence type="ECO:0000256" key="3">
    <source>
        <dbReference type="SAM" id="Phobius"/>
    </source>
</evidence>
<evidence type="ECO:0000256" key="1">
    <source>
        <dbReference type="SAM" id="Coils"/>
    </source>
</evidence>